<dbReference type="Proteomes" id="UP000663829">
    <property type="component" value="Unassembled WGS sequence"/>
</dbReference>
<evidence type="ECO:0000256" key="7">
    <source>
        <dbReference type="ARBA" id="ARBA00023157"/>
    </source>
</evidence>
<dbReference type="GO" id="GO:0015035">
    <property type="term" value="F:protein-disulfide reductase activity"/>
    <property type="evidence" value="ECO:0007669"/>
    <property type="project" value="InterPro"/>
</dbReference>
<organism evidence="12 14">
    <name type="scientific">Didymodactylos carnosus</name>
    <dbReference type="NCBI Taxonomy" id="1234261"/>
    <lineage>
        <taxon>Eukaryota</taxon>
        <taxon>Metazoa</taxon>
        <taxon>Spiralia</taxon>
        <taxon>Gnathifera</taxon>
        <taxon>Rotifera</taxon>
        <taxon>Eurotatoria</taxon>
        <taxon>Bdelloidea</taxon>
        <taxon>Philodinida</taxon>
        <taxon>Philodinidae</taxon>
        <taxon>Didymodactylos</taxon>
    </lineage>
</organism>
<evidence type="ECO:0000259" key="11">
    <source>
        <dbReference type="PROSITE" id="PS50103"/>
    </source>
</evidence>
<feature type="region of interest" description="Disordered" evidence="10">
    <location>
        <begin position="387"/>
        <end position="429"/>
    </location>
</feature>
<keyword evidence="9" id="KW-0862">Zinc</keyword>
<dbReference type="GO" id="GO:0008270">
    <property type="term" value="F:zinc ion binding"/>
    <property type="evidence" value="ECO:0007669"/>
    <property type="project" value="UniProtKB-KW"/>
</dbReference>
<evidence type="ECO:0000256" key="6">
    <source>
        <dbReference type="ARBA" id="ARBA00023128"/>
    </source>
</evidence>
<dbReference type="Gene3D" id="4.10.1000.40">
    <property type="match status" value="2"/>
</dbReference>
<evidence type="ECO:0000256" key="8">
    <source>
        <dbReference type="ARBA" id="ARBA00023284"/>
    </source>
</evidence>
<evidence type="ECO:0000256" key="10">
    <source>
        <dbReference type="SAM" id="MobiDB-lite"/>
    </source>
</evidence>
<dbReference type="InterPro" id="IPR000571">
    <property type="entry name" value="Znf_CCCH"/>
</dbReference>
<keyword evidence="9" id="KW-0479">Metal-binding</keyword>
<feature type="region of interest" description="Disordered" evidence="10">
    <location>
        <begin position="749"/>
        <end position="782"/>
    </location>
</feature>
<comment type="caution">
    <text evidence="12">The sequence shown here is derived from an EMBL/GenBank/DDBJ whole genome shotgun (WGS) entry which is preliminary data.</text>
</comment>
<evidence type="ECO:0000256" key="2">
    <source>
        <dbReference type="ARBA" id="ARBA00022448"/>
    </source>
</evidence>
<feature type="compositionally biased region" description="Low complexity" evidence="10">
    <location>
        <begin position="193"/>
        <end position="207"/>
    </location>
</feature>
<dbReference type="PANTHER" id="PTHR21622:SF0">
    <property type="entry name" value="COILED-COIL-HELIX-COILED-COIL-HELIX DOMAIN CONTAINING 4"/>
    <property type="match status" value="1"/>
</dbReference>
<proteinExistence type="predicted"/>
<accession>A0A813RY86</accession>
<keyword evidence="3" id="KW-0653">Protein transport</keyword>
<keyword evidence="8" id="KW-0676">Redox-active center</keyword>
<feature type="compositionally biased region" description="Low complexity" evidence="10">
    <location>
        <begin position="526"/>
        <end position="541"/>
    </location>
</feature>
<dbReference type="AlphaFoldDB" id="A0A813RY86"/>
<feature type="compositionally biased region" description="Polar residues" evidence="10">
    <location>
        <begin position="398"/>
        <end position="412"/>
    </location>
</feature>
<dbReference type="Proteomes" id="UP000681722">
    <property type="component" value="Unassembled WGS sequence"/>
</dbReference>
<gene>
    <name evidence="12" type="ORF">GPM918_LOCUS2832</name>
    <name evidence="13" type="ORF">SRO942_LOCUS2832</name>
</gene>
<dbReference type="EMBL" id="CAJOBC010000325">
    <property type="protein sequence ID" value="CAF3571798.1"/>
    <property type="molecule type" value="Genomic_DNA"/>
</dbReference>
<comment type="subcellular location">
    <subcellularLocation>
        <location evidence="1">Mitochondrion</location>
    </subcellularLocation>
</comment>
<feature type="domain" description="C3H1-type" evidence="11">
    <location>
        <begin position="545"/>
        <end position="570"/>
    </location>
</feature>
<keyword evidence="2" id="KW-0813">Transport</keyword>
<evidence type="ECO:0000256" key="4">
    <source>
        <dbReference type="ARBA" id="ARBA00023002"/>
    </source>
</evidence>
<dbReference type="OrthoDB" id="5589010at2759"/>
<name>A0A813RY86_9BILA</name>
<dbReference type="PROSITE" id="PS50103">
    <property type="entry name" value="ZF_C3H1"/>
    <property type="match status" value="1"/>
</dbReference>
<keyword evidence="4" id="KW-0560">Oxidoreductase</keyword>
<keyword evidence="14" id="KW-1185">Reference proteome</keyword>
<feature type="compositionally biased region" description="Polar residues" evidence="10">
    <location>
        <begin position="749"/>
        <end position="768"/>
    </location>
</feature>
<evidence type="ECO:0000256" key="5">
    <source>
        <dbReference type="ARBA" id="ARBA00023010"/>
    </source>
</evidence>
<dbReference type="GO" id="GO:0045041">
    <property type="term" value="P:protein import into mitochondrial intermembrane space"/>
    <property type="evidence" value="ECO:0007669"/>
    <property type="project" value="InterPro"/>
</dbReference>
<keyword evidence="9" id="KW-0863">Zinc-finger</keyword>
<feature type="region of interest" description="Disordered" evidence="10">
    <location>
        <begin position="517"/>
        <end position="541"/>
    </location>
</feature>
<evidence type="ECO:0000256" key="9">
    <source>
        <dbReference type="PROSITE-ProRule" id="PRU00723"/>
    </source>
</evidence>
<feature type="compositionally biased region" description="Low complexity" evidence="10">
    <location>
        <begin position="387"/>
        <end position="397"/>
    </location>
</feature>
<dbReference type="EMBL" id="CAJNOQ010000325">
    <property type="protein sequence ID" value="CAF0787768.1"/>
    <property type="molecule type" value="Genomic_DNA"/>
</dbReference>
<feature type="region of interest" description="Disordered" evidence="10">
    <location>
        <begin position="190"/>
        <end position="222"/>
    </location>
</feature>
<sequence length="782" mass="87608">MSYCVSKGKEGKDKVIFLTESDLNVPSKIKQKNEEAFDPWEQHGLILPNGNINFDCPCLGGMASGPCGNAFRKAFTCFHYSDAKPKGSECFGDFQNLTECFSKYPKLYASNKEKNNNTKNEEHDSTSATTAIANALSAKLLLSLMDDTEIDDHEQNSRSSLYKVLSSGRQVIRSTTSNVSDRILTSGRRLVGSTSSDSISHPSIVTSRTSNNKQQEHSSKKQRTLYSQIGTILHENQIEDVNQQHHKEEEYDSTSPLIHSTIHVGERKKLHMPNQPSKKLLLKAVTDANKSVLMKMNKKTGAVKVVKSDGTTECITTKLLARRLGNNEATWVDPSSMIKKVVQENNTNNSNHNPSMILPTTPVAPTTTSKMKIRVLNEYCRTNNNNLNSSITNDNENSNSDLSISPNQTSETNIKESKPTVSFEDDDEDDEEDFIVVVNSDTMGEFDLSSLYETESWMLQDYNDQSQHEDNSYYNNGNINEQQLSNTSNHLLIVNDYNTRTPTQTTSVTTTLKRKLSQDMCDDNSEQQQQQSQISPQSSFSTSTSRKIKRCRFWPDCHNGTNCEFFHPTQRCGHFPNCAYGNDCLYMHPPCKFGANCSRNDCLYSHAVTTIAPTTVALTNSPSQLSPILQTSINRSSSNNNLTPNFALPTVRFPRPENSIVCKFGLNCMRPSCAFSHPRTRRIGAMKWINNKWESPATTSKNVYANPFIALTSSVSSSKTTSLNNHTSIKKDLLFENLNNIKTNYNSNTMNQTISTNNDSKLSFNNDETPSEEMNELVLNPF</sequence>
<protein>
    <recommendedName>
        <fullName evidence="11">C3H1-type domain-containing protein</fullName>
    </recommendedName>
</protein>
<keyword evidence="7" id="KW-1015">Disulfide bond</keyword>
<evidence type="ECO:0000256" key="3">
    <source>
        <dbReference type="ARBA" id="ARBA00022927"/>
    </source>
</evidence>
<feature type="zinc finger region" description="C3H1-type" evidence="9">
    <location>
        <begin position="545"/>
        <end position="570"/>
    </location>
</feature>
<evidence type="ECO:0000313" key="13">
    <source>
        <dbReference type="EMBL" id="CAF3571798.1"/>
    </source>
</evidence>
<evidence type="ECO:0000313" key="14">
    <source>
        <dbReference type="Proteomes" id="UP000663829"/>
    </source>
</evidence>
<dbReference type="InterPro" id="IPR039289">
    <property type="entry name" value="CHCHD4"/>
</dbReference>
<dbReference type="PANTHER" id="PTHR21622">
    <property type="entry name" value="COILED-COIL-HELIX-COILED-COIL-HELIX DOMAIN CONTAINING 4"/>
    <property type="match status" value="1"/>
</dbReference>
<dbReference type="GO" id="GO:0005758">
    <property type="term" value="C:mitochondrial intermembrane space"/>
    <property type="evidence" value="ECO:0007669"/>
    <property type="project" value="TreeGrafter"/>
</dbReference>
<reference evidence="12" key="1">
    <citation type="submission" date="2021-02" db="EMBL/GenBank/DDBJ databases">
        <authorList>
            <person name="Nowell W R."/>
        </authorList>
    </citation>
    <scope>NUCLEOTIDE SEQUENCE</scope>
</reference>
<keyword evidence="6" id="KW-0496">Mitochondrion</keyword>
<evidence type="ECO:0000256" key="1">
    <source>
        <dbReference type="ARBA" id="ARBA00004173"/>
    </source>
</evidence>
<dbReference type="Gene3D" id="1.10.287.2900">
    <property type="match status" value="1"/>
</dbReference>
<keyword evidence="5" id="KW-0811">Translocation</keyword>
<evidence type="ECO:0000313" key="12">
    <source>
        <dbReference type="EMBL" id="CAF0787768.1"/>
    </source>
</evidence>
<dbReference type="Pfam" id="PF14608">
    <property type="entry name" value="zf-CCCH_2"/>
    <property type="match status" value="4"/>
</dbReference>